<evidence type="ECO:0000256" key="1">
    <source>
        <dbReference type="SAM" id="MobiDB-lite"/>
    </source>
</evidence>
<gene>
    <name evidence="2" type="ORF">C446_14649</name>
</gene>
<feature type="compositionally biased region" description="Basic and acidic residues" evidence="1">
    <location>
        <begin position="1"/>
        <end position="17"/>
    </location>
</feature>
<accession>M0LK24</accession>
<organism evidence="2 3">
    <name type="scientific">Halobiforma nitratireducens JCM 10879</name>
    <dbReference type="NCBI Taxonomy" id="1227454"/>
    <lineage>
        <taxon>Archaea</taxon>
        <taxon>Methanobacteriati</taxon>
        <taxon>Methanobacteriota</taxon>
        <taxon>Stenosarchaea group</taxon>
        <taxon>Halobacteria</taxon>
        <taxon>Halobacteriales</taxon>
        <taxon>Natrialbaceae</taxon>
        <taxon>Halobiforma</taxon>
    </lineage>
</organism>
<proteinExistence type="predicted"/>
<evidence type="ECO:0000313" key="2">
    <source>
        <dbReference type="EMBL" id="EMA32360.1"/>
    </source>
</evidence>
<dbReference type="Proteomes" id="UP000011607">
    <property type="component" value="Unassembled WGS sequence"/>
</dbReference>
<comment type="caution">
    <text evidence="2">The sequence shown here is derived from an EMBL/GenBank/DDBJ whole genome shotgun (WGS) entry which is preliminary data.</text>
</comment>
<sequence length="60" mass="6696">MTTDDSRGLDGSIDRPYRTGPLPTVVPQTNPFTTGSRRRIAPLEADSRSTKLPNPRNWKT</sequence>
<evidence type="ECO:0000313" key="3">
    <source>
        <dbReference type="Proteomes" id="UP000011607"/>
    </source>
</evidence>
<feature type="region of interest" description="Disordered" evidence="1">
    <location>
        <begin position="1"/>
        <end position="60"/>
    </location>
</feature>
<reference evidence="2 3" key="1">
    <citation type="journal article" date="2014" name="PLoS Genet.">
        <title>Phylogenetically driven sequencing of extremely halophilic archaea reveals strategies for static and dynamic osmo-response.</title>
        <authorList>
            <person name="Becker E.A."/>
            <person name="Seitzer P.M."/>
            <person name="Tritt A."/>
            <person name="Larsen D."/>
            <person name="Krusor M."/>
            <person name="Yao A.I."/>
            <person name="Wu D."/>
            <person name="Madern D."/>
            <person name="Eisen J.A."/>
            <person name="Darling A.E."/>
            <person name="Facciotti M.T."/>
        </authorList>
    </citation>
    <scope>NUCLEOTIDE SEQUENCE [LARGE SCALE GENOMIC DNA]</scope>
    <source>
        <strain evidence="2 3">JCM 10879</strain>
    </source>
</reference>
<feature type="compositionally biased region" description="Polar residues" evidence="1">
    <location>
        <begin position="26"/>
        <end position="35"/>
    </location>
</feature>
<dbReference type="AlphaFoldDB" id="M0LK24"/>
<name>M0LK24_9EURY</name>
<dbReference type="EMBL" id="AOMA01000146">
    <property type="protein sequence ID" value="EMA32360.1"/>
    <property type="molecule type" value="Genomic_DNA"/>
</dbReference>
<protein>
    <submittedName>
        <fullName evidence="2">Uncharacterized protein</fullName>
    </submittedName>
</protein>
<keyword evidence="3" id="KW-1185">Reference proteome</keyword>